<keyword evidence="3" id="KW-0804">Transcription</keyword>
<keyword evidence="2" id="KW-0238">DNA-binding</keyword>
<dbReference type="SMART" id="SM00342">
    <property type="entry name" value="HTH_ARAC"/>
    <property type="match status" value="1"/>
</dbReference>
<evidence type="ECO:0000256" key="2">
    <source>
        <dbReference type="ARBA" id="ARBA00023125"/>
    </source>
</evidence>
<gene>
    <name evidence="5" type="ORF">CS062_12585</name>
</gene>
<comment type="caution">
    <text evidence="5">The sequence shown here is derived from an EMBL/GenBank/DDBJ whole genome shotgun (WGS) entry which is preliminary data.</text>
</comment>
<dbReference type="Pfam" id="PF12625">
    <property type="entry name" value="Arabinose_bd"/>
    <property type="match status" value="1"/>
</dbReference>
<dbReference type="AlphaFoldDB" id="A0A2G9C8Z2"/>
<dbReference type="RefSeq" id="WP_143742340.1">
    <property type="nucleotide sequence ID" value="NZ_PEOG01000030.1"/>
</dbReference>
<dbReference type="Gene3D" id="1.10.10.60">
    <property type="entry name" value="Homeodomain-like"/>
    <property type="match status" value="1"/>
</dbReference>
<accession>A0A2G9C8Z2</accession>
<dbReference type="PANTHER" id="PTHR47894:SF1">
    <property type="entry name" value="HTH-TYPE TRANSCRIPTIONAL REGULATOR VQSM"/>
    <property type="match status" value="1"/>
</dbReference>
<evidence type="ECO:0000256" key="1">
    <source>
        <dbReference type="ARBA" id="ARBA00023015"/>
    </source>
</evidence>
<dbReference type="Proteomes" id="UP000231501">
    <property type="component" value="Unassembled WGS sequence"/>
</dbReference>
<dbReference type="PANTHER" id="PTHR47894">
    <property type="entry name" value="HTH-TYPE TRANSCRIPTIONAL REGULATOR GADX"/>
    <property type="match status" value="1"/>
</dbReference>
<dbReference type="PROSITE" id="PS01124">
    <property type="entry name" value="HTH_ARAC_FAMILY_2"/>
    <property type="match status" value="1"/>
</dbReference>
<dbReference type="EMBL" id="PEOG01000030">
    <property type="protein sequence ID" value="PIM52835.1"/>
    <property type="molecule type" value="Genomic_DNA"/>
</dbReference>
<evidence type="ECO:0000313" key="5">
    <source>
        <dbReference type="EMBL" id="PIM52835.1"/>
    </source>
</evidence>
<dbReference type="GO" id="GO:0005829">
    <property type="term" value="C:cytosol"/>
    <property type="evidence" value="ECO:0007669"/>
    <property type="project" value="TreeGrafter"/>
</dbReference>
<organism evidence="5 6">
    <name type="scientific">Roseateles chitinivorans</name>
    <dbReference type="NCBI Taxonomy" id="2917965"/>
    <lineage>
        <taxon>Bacteria</taxon>
        <taxon>Pseudomonadati</taxon>
        <taxon>Pseudomonadota</taxon>
        <taxon>Betaproteobacteria</taxon>
        <taxon>Burkholderiales</taxon>
        <taxon>Sphaerotilaceae</taxon>
        <taxon>Roseateles</taxon>
    </lineage>
</organism>
<dbReference type="OrthoDB" id="6506763at2"/>
<sequence>MSASVHVAADVTVDATADVTADVPGDALAALRQALPARAATAYGADHAFIPWAYQGALLAEFARSRGIDAAEWLGRCGVVPGQALSARQLLLMLAALQPLAADVGFVVGQLSLPGHYGLASQALQQAGDLRQALRVLCDWPARLSPLLTPRLVETADELLLVWTEACGAPPSLQPLLVDMQMSAVVAMAQWLGGGRALPWRFSFNRTRPRELSRHAAYLGPALHFGCQIDAMRLPLSAAVEPWPAAVAGRAAMALGALGQGADPQAAWRGQLAVLYDHLLGEVGGDPSLERSAQRFGISPATLKRQLAQLGTHHQAQLDQVRAHAALYLMLLRGQRGEAVARTLGFHDKSNFRRSFKRWTGMTPGLL</sequence>
<dbReference type="GO" id="GO:0000976">
    <property type="term" value="F:transcription cis-regulatory region binding"/>
    <property type="evidence" value="ECO:0007669"/>
    <property type="project" value="TreeGrafter"/>
</dbReference>
<protein>
    <submittedName>
        <fullName evidence="5">AraC family transcriptional regulator</fullName>
    </submittedName>
</protein>
<feature type="domain" description="HTH araC/xylS-type" evidence="4">
    <location>
        <begin position="269"/>
        <end position="367"/>
    </location>
</feature>
<proteinExistence type="predicted"/>
<name>A0A2G9C8Z2_9BURK</name>
<keyword evidence="1" id="KW-0805">Transcription regulation</keyword>
<keyword evidence="6" id="KW-1185">Reference proteome</keyword>
<reference evidence="5 6" key="1">
    <citation type="submission" date="2017-11" db="EMBL/GenBank/DDBJ databases">
        <title>Draft genome sequence of Mitsuaria sp. HWN-4.</title>
        <authorList>
            <person name="Gundlapally S.R."/>
        </authorList>
    </citation>
    <scope>NUCLEOTIDE SEQUENCE [LARGE SCALE GENOMIC DNA]</scope>
    <source>
        <strain evidence="5 6">HWN-4</strain>
    </source>
</reference>
<evidence type="ECO:0000256" key="3">
    <source>
        <dbReference type="ARBA" id="ARBA00023163"/>
    </source>
</evidence>
<evidence type="ECO:0000313" key="6">
    <source>
        <dbReference type="Proteomes" id="UP000231501"/>
    </source>
</evidence>
<dbReference type="InterPro" id="IPR032687">
    <property type="entry name" value="AraC-type_N"/>
</dbReference>
<dbReference type="InterPro" id="IPR009057">
    <property type="entry name" value="Homeodomain-like_sf"/>
</dbReference>
<dbReference type="GO" id="GO:0003700">
    <property type="term" value="F:DNA-binding transcription factor activity"/>
    <property type="evidence" value="ECO:0007669"/>
    <property type="project" value="InterPro"/>
</dbReference>
<dbReference type="Pfam" id="PF12833">
    <property type="entry name" value="HTH_18"/>
    <property type="match status" value="1"/>
</dbReference>
<dbReference type="SUPFAM" id="SSF46689">
    <property type="entry name" value="Homeodomain-like"/>
    <property type="match status" value="1"/>
</dbReference>
<dbReference type="InterPro" id="IPR018060">
    <property type="entry name" value="HTH_AraC"/>
</dbReference>
<evidence type="ECO:0000259" key="4">
    <source>
        <dbReference type="PROSITE" id="PS01124"/>
    </source>
</evidence>